<organism evidence="2 3">
    <name type="scientific">Lentzea atacamensis</name>
    <dbReference type="NCBI Taxonomy" id="531938"/>
    <lineage>
        <taxon>Bacteria</taxon>
        <taxon>Bacillati</taxon>
        <taxon>Actinomycetota</taxon>
        <taxon>Actinomycetes</taxon>
        <taxon>Pseudonocardiales</taxon>
        <taxon>Pseudonocardiaceae</taxon>
        <taxon>Lentzea</taxon>
    </lineage>
</organism>
<gene>
    <name evidence="2" type="ORF">C8D87_11756</name>
</gene>
<dbReference type="Proteomes" id="UP000248714">
    <property type="component" value="Unassembled WGS sequence"/>
</dbReference>
<accession>A0ABX9DVH0</accession>
<keyword evidence="3" id="KW-1185">Reference proteome</keyword>
<reference evidence="2 3" key="1">
    <citation type="submission" date="2018-06" db="EMBL/GenBank/DDBJ databases">
        <title>Genomic Encyclopedia of Type Strains, Phase IV (KMG-IV): sequencing the most valuable type-strain genomes for metagenomic binning, comparative biology and taxonomic classification.</title>
        <authorList>
            <person name="Goeker M."/>
        </authorList>
    </citation>
    <scope>NUCLEOTIDE SEQUENCE [LARGE SCALE GENOMIC DNA]</scope>
    <source>
        <strain evidence="2 3">DSM 45479</strain>
    </source>
</reference>
<proteinExistence type="predicted"/>
<evidence type="ECO:0000313" key="3">
    <source>
        <dbReference type="Proteomes" id="UP000248714"/>
    </source>
</evidence>
<dbReference type="RefSeq" id="WP_112232476.1">
    <property type="nucleotide sequence ID" value="NZ_QLTT01000017.1"/>
</dbReference>
<evidence type="ECO:0000256" key="1">
    <source>
        <dbReference type="SAM" id="MobiDB-lite"/>
    </source>
</evidence>
<evidence type="ECO:0000313" key="2">
    <source>
        <dbReference type="EMBL" id="RAS58886.1"/>
    </source>
</evidence>
<protein>
    <submittedName>
        <fullName evidence="2">Uncharacterized protein</fullName>
    </submittedName>
</protein>
<sequence>MSAIEDEYRNHKRKRPGRGSSTQANIVWSRQTIAILNRIAAEQPHLKAWARNEINHEMQWIADLRTGKDS</sequence>
<comment type="caution">
    <text evidence="2">The sequence shown here is derived from an EMBL/GenBank/DDBJ whole genome shotgun (WGS) entry which is preliminary data.</text>
</comment>
<name>A0ABX9DVH0_9PSEU</name>
<feature type="region of interest" description="Disordered" evidence="1">
    <location>
        <begin position="1"/>
        <end position="23"/>
    </location>
</feature>
<dbReference type="EMBL" id="QLTT01000017">
    <property type="protein sequence ID" value="RAS58886.1"/>
    <property type="molecule type" value="Genomic_DNA"/>
</dbReference>